<evidence type="ECO:0000313" key="1">
    <source>
        <dbReference type="EMBL" id="CAF4436231.1"/>
    </source>
</evidence>
<dbReference type="Proteomes" id="UP000682733">
    <property type="component" value="Unassembled WGS sequence"/>
</dbReference>
<name>A0A8S2W726_9BILA</name>
<dbReference type="AlphaFoldDB" id="A0A8S2W726"/>
<protein>
    <submittedName>
        <fullName evidence="1">Uncharacterized protein</fullName>
    </submittedName>
</protein>
<accession>A0A8S2W726</accession>
<reference evidence="1" key="1">
    <citation type="submission" date="2021-02" db="EMBL/GenBank/DDBJ databases">
        <authorList>
            <person name="Nowell W R."/>
        </authorList>
    </citation>
    <scope>NUCLEOTIDE SEQUENCE</scope>
</reference>
<dbReference type="EMBL" id="CAJOBA010079818">
    <property type="protein sequence ID" value="CAF4436231.1"/>
    <property type="molecule type" value="Genomic_DNA"/>
</dbReference>
<proteinExistence type="predicted"/>
<evidence type="ECO:0000313" key="2">
    <source>
        <dbReference type="Proteomes" id="UP000682733"/>
    </source>
</evidence>
<gene>
    <name evidence="1" type="ORF">TMI583_LOCUS45157</name>
</gene>
<sequence>NQQHSDEPPLQTVSNLQSADQLDSFAINTLFSGDETTTERQHPSLVIDKKKHPFVDINSRKNDLLQYLLTTLTINGETIRSYTV</sequence>
<feature type="non-terminal residue" evidence="1">
    <location>
        <position position="1"/>
    </location>
</feature>
<comment type="caution">
    <text evidence="1">The sequence shown here is derived from an EMBL/GenBank/DDBJ whole genome shotgun (WGS) entry which is preliminary data.</text>
</comment>
<organism evidence="1 2">
    <name type="scientific">Didymodactylos carnosus</name>
    <dbReference type="NCBI Taxonomy" id="1234261"/>
    <lineage>
        <taxon>Eukaryota</taxon>
        <taxon>Metazoa</taxon>
        <taxon>Spiralia</taxon>
        <taxon>Gnathifera</taxon>
        <taxon>Rotifera</taxon>
        <taxon>Eurotatoria</taxon>
        <taxon>Bdelloidea</taxon>
        <taxon>Philodinida</taxon>
        <taxon>Philodinidae</taxon>
        <taxon>Didymodactylos</taxon>
    </lineage>
</organism>